<dbReference type="PANTHER" id="PTHR42790">
    <property type="entry name" value="AMINOTRANSFERASE"/>
    <property type="match status" value="1"/>
</dbReference>
<feature type="region of interest" description="Disordered" evidence="6">
    <location>
        <begin position="13"/>
        <end position="40"/>
    </location>
</feature>
<sequence>MNRFTIDHLISKRASKRESSHFTSGPQETPPVGFKPHPDPLLLSYGAPNNGFFPIESSKVNLVDYPFQHQDKLERDYFEENTHSVNITRYTTNPDLIDLSTGLQYAAVEGHKPLLQFTKDFIKRTHNPNYNQWESILTTGASDGLNKACDAILDVGDVILIEEFTFTPFLRFVNNAGATPIPIPIDFSPESNGINLNYLTEMLGNWSNKYPDLPKPKALYTIATGQNPTGLTQTFQFRKQVYKLAELHDFIIIEDDPYGYLTLPRYGTTTTTTTTTAAAAAAAAAPKEVTVDEYLKSHLTPSFLEIDTRGRVIRVETFSKLFAPGLRLGFIIAHESIIKVIKNYSETVNRGASGLSQLVVNNVIHDKFGGVDGWIGWILKMRQTYSQRKDLLLKTIFESKAYQQGLVDVIDPQAGMFVTFKIKFLDGRNQEEITTKMKQLLWKTISYGVRVVSGSNMSVDANFSSERSNFFRLCYAPANNDKEIIESGKRLTNAVLEFYNNGEKY</sequence>
<evidence type="ECO:0000313" key="8">
    <source>
        <dbReference type="EMBL" id="KAI3403534.2"/>
    </source>
</evidence>
<dbReference type="RefSeq" id="XP_049179281.1">
    <property type="nucleotide sequence ID" value="XM_049325050.1"/>
</dbReference>
<proteinExistence type="inferred from homology"/>
<dbReference type="SUPFAM" id="SSF53383">
    <property type="entry name" value="PLP-dependent transferases"/>
    <property type="match status" value="1"/>
</dbReference>
<dbReference type="InterPro" id="IPR050859">
    <property type="entry name" value="Class-I_PLP-dep_aminotransf"/>
</dbReference>
<organism evidence="8 9">
    <name type="scientific">Candida oxycetoniae</name>
    <dbReference type="NCBI Taxonomy" id="497107"/>
    <lineage>
        <taxon>Eukaryota</taxon>
        <taxon>Fungi</taxon>
        <taxon>Dikarya</taxon>
        <taxon>Ascomycota</taxon>
        <taxon>Saccharomycotina</taxon>
        <taxon>Pichiomycetes</taxon>
        <taxon>Debaryomycetaceae</taxon>
        <taxon>Candida/Lodderomyces clade</taxon>
        <taxon>Candida</taxon>
    </lineage>
</organism>
<dbReference type="InterPro" id="IPR015424">
    <property type="entry name" value="PyrdxlP-dep_Trfase"/>
</dbReference>
<keyword evidence="4" id="KW-0808">Transferase</keyword>
<dbReference type="GO" id="GO:0009074">
    <property type="term" value="P:aromatic amino acid family catabolic process"/>
    <property type="evidence" value="ECO:0007669"/>
    <property type="project" value="TreeGrafter"/>
</dbReference>
<name>A0AAI9WX18_9ASCO</name>
<dbReference type="GO" id="GO:0030170">
    <property type="term" value="F:pyridoxal phosphate binding"/>
    <property type="evidence" value="ECO:0007669"/>
    <property type="project" value="InterPro"/>
</dbReference>
<evidence type="ECO:0000256" key="2">
    <source>
        <dbReference type="ARBA" id="ARBA00007441"/>
    </source>
</evidence>
<accession>A0AAI9WX18</accession>
<evidence type="ECO:0000256" key="6">
    <source>
        <dbReference type="SAM" id="MobiDB-lite"/>
    </source>
</evidence>
<dbReference type="GO" id="GO:0047536">
    <property type="term" value="F:2-aminoadipate transaminase activity"/>
    <property type="evidence" value="ECO:0007669"/>
    <property type="project" value="TreeGrafter"/>
</dbReference>
<dbReference type="Pfam" id="PF00155">
    <property type="entry name" value="Aminotran_1_2"/>
    <property type="match status" value="1"/>
</dbReference>
<dbReference type="AlphaFoldDB" id="A0AAI9WX18"/>
<comment type="caution">
    <text evidence="8">The sequence shown here is derived from an EMBL/GenBank/DDBJ whole genome shotgun (WGS) entry which is preliminary data.</text>
</comment>
<feature type="domain" description="Aminotransferase class I/classII large" evidence="7">
    <location>
        <begin position="94"/>
        <end position="482"/>
    </location>
</feature>
<dbReference type="Gene3D" id="3.40.640.10">
    <property type="entry name" value="Type I PLP-dependent aspartate aminotransferase-like (Major domain)"/>
    <property type="match status" value="1"/>
</dbReference>
<comment type="cofactor">
    <cofactor evidence="1">
        <name>pyridoxal 5'-phosphate</name>
        <dbReference type="ChEBI" id="CHEBI:597326"/>
    </cofactor>
</comment>
<comment type="similarity">
    <text evidence="2">Belongs to the class-I pyridoxal-phosphate-dependent aminotransferase family.</text>
</comment>
<evidence type="ECO:0000313" key="9">
    <source>
        <dbReference type="Proteomes" id="UP001202479"/>
    </source>
</evidence>
<dbReference type="GO" id="GO:0008793">
    <property type="term" value="F:aromatic-amino-acid transaminase activity"/>
    <property type="evidence" value="ECO:0007669"/>
    <property type="project" value="TreeGrafter"/>
</dbReference>
<evidence type="ECO:0000256" key="5">
    <source>
        <dbReference type="ARBA" id="ARBA00022898"/>
    </source>
</evidence>
<reference evidence="8" key="1">
    <citation type="journal article" date="2022" name="DNA Res.">
        <title>Genome analysis of five recently described species of the CUG-Ser clade uncovers Candida theae as a new hybrid lineage with pathogenic potential in the Candida parapsilosis species complex.</title>
        <authorList>
            <person name="Mixao V."/>
            <person name="Del Olmo V."/>
            <person name="Hegedusova E."/>
            <person name="Saus E."/>
            <person name="Pryszcz L."/>
            <person name="Cillingova A."/>
            <person name="Nosek J."/>
            <person name="Gabaldon T."/>
        </authorList>
    </citation>
    <scope>NUCLEOTIDE SEQUENCE</scope>
    <source>
        <strain evidence="8">CBS 10844</strain>
    </source>
</reference>
<gene>
    <name evidence="8" type="ORF">KGF56_003691</name>
</gene>
<protein>
    <submittedName>
        <fullName evidence="8">ARO9</fullName>
    </submittedName>
</protein>
<evidence type="ECO:0000256" key="1">
    <source>
        <dbReference type="ARBA" id="ARBA00001933"/>
    </source>
</evidence>
<evidence type="ECO:0000256" key="3">
    <source>
        <dbReference type="ARBA" id="ARBA00022576"/>
    </source>
</evidence>
<dbReference type="GO" id="GO:0006571">
    <property type="term" value="P:tyrosine biosynthetic process"/>
    <property type="evidence" value="ECO:0007669"/>
    <property type="project" value="TreeGrafter"/>
</dbReference>
<keyword evidence="3" id="KW-0032">Aminotransferase</keyword>
<keyword evidence="5" id="KW-0663">Pyridoxal phosphate</keyword>
<evidence type="ECO:0000259" key="7">
    <source>
        <dbReference type="Pfam" id="PF00155"/>
    </source>
</evidence>
<dbReference type="Proteomes" id="UP001202479">
    <property type="component" value="Unassembled WGS sequence"/>
</dbReference>
<evidence type="ECO:0000256" key="4">
    <source>
        <dbReference type="ARBA" id="ARBA00022679"/>
    </source>
</evidence>
<dbReference type="EMBL" id="JAHUZD010000125">
    <property type="protein sequence ID" value="KAI3403534.2"/>
    <property type="molecule type" value="Genomic_DNA"/>
</dbReference>
<dbReference type="GeneID" id="73381306"/>
<keyword evidence="9" id="KW-1185">Reference proteome</keyword>
<dbReference type="PANTHER" id="PTHR42790:SF2">
    <property type="entry name" value="AROMATIC AMINO ACID AMINOTRANSFERASE 2"/>
    <property type="match status" value="1"/>
</dbReference>
<dbReference type="InterPro" id="IPR004839">
    <property type="entry name" value="Aminotransferase_I/II_large"/>
</dbReference>
<dbReference type="GO" id="GO:0019878">
    <property type="term" value="P:lysine biosynthetic process via aminoadipic acid"/>
    <property type="evidence" value="ECO:0007669"/>
    <property type="project" value="TreeGrafter"/>
</dbReference>
<dbReference type="InterPro" id="IPR015421">
    <property type="entry name" value="PyrdxlP-dep_Trfase_major"/>
</dbReference>
<dbReference type="CDD" id="cd00609">
    <property type="entry name" value="AAT_like"/>
    <property type="match status" value="1"/>
</dbReference>